<dbReference type="PANTHER" id="PTHR21014">
    <property type="entry name" value="PHOSPHATIDYLINOSITOL-4,5-BISPHOSPHATE 4-PHOSPHATASE"/>
    <property type="match status" value="1"/>
</dbReference>
<dbReference type="EC" id="3.1.3.78" evidence="4 11"/>
<evidence type="ECO:0000256" key="8">
    <source>
        <dbReference type="ARBA" id="ARBA00022989"/>
    </source>
</evidence>
<evidence type="ECO:0000256" key="11">
    <source>
        <dbReference type="RuleBase" id="RU365008"/>
    </source>
</evidence>
<name>A0ABY7F9D2_MYAAR</name>
<protein>
    <recommendedName>
        <fullName evidence="4 11">Phosphatidylinositol-4,5-bisphosphate 4-phosphatase</fullName>
        <ecNumber evidence="4 11">3.1.3.78</ecNumber>
    </recommendedName>
</protein>
<dbReference type="Pfam" id="PF09788">
    <property type="entry name" value="Tmemb_55A"/>
    <property type="match status" value="1"/>
</dbReference>
<keyword evidence="5 11" id="KW-0812">Transmembrane</keyword>
<comment type="subcellular location">
    <subcellularLocation>
        <location evidence="2 11">Late endosome membrane</location>
        <topology evidence="2 11">Multi-pass membrane protein</topology>
    </subcellularLocation>
    <subcellularLocation>
        <location evidence="3 11">Lysosome membrane</location>
        <topology evidence="3 11">Multi-pass membrane protein</topology>
    </subcellularLocation>
</comment>
<comment type="function">
    <text evidence="11">Catalyzes the hydrolysis of phosphatidylinositol-4,5-bisphosphate (PtdIns-4,5-P2) to phosphatidylinositol-4-phosphate (PtdIns-4-P).</text>
</comment>
<evidence type="ECO:0000256" key="10">
    <source>
        <dbReference type="ARBA" id="ARBA00023228"/>
    </source>
</evidence>
<evidence type="ECO:0000256" key="3">
    <source>
        <dbReference type="ARBA" id="ARBA00004155"/>
    </source>
</evidence>
<keyword evidence="6 11" id="KW-0967">Endosome</keyword>
<organism evidence="13 14">
    <name type="scientific">Mya arenaria</name>
    <name type="common">Soft-shell clam</name>
    <dbReference type="NCBI Taxonomy" id="6604"/>
    <lineage>
        <taxon>Eukaryota</taxon>
        <taxon>Metazoa</taxon>
        <taxon>Spiralia</taxon>
        <taxon>Lophotrochozoa</taxon>
        <taxon>Mollusca</taxon>
        <taxon>Bivalvia</taxon>
        <taxon>Autobranchia</taxon>
        <taxon>Heteroconchia</taxon>
        <taxon>Euheterodonta</taxon>
        <taxon>Imparidentia</taxon>
        <taxon>Neoheterodontei</taxon>
        <taxon>Myida</taxon>
        <taxon>Myoidea</taxon>
        <taxon>Myidae</taxon>
        <taxon>Mya</taxon>
    </lineage>
</organism>
<proteinExistence type="predicted"/>
<evidence type="ECO:0000256" key="7">
    <source>
        <dbReference type="ARBA" id="ARBA00022801"/>
    </source>
</evidence>
<accession>A0ABY7F9D2</accession>
<feature type="region of interest" description="Disordered" evidence="12">
    <location>
        <begin position="1"/>
        <end position="84"/>
    </location>
</feature>
<keyword evidence="8 11" id="KW-1133">Transmembrane helix</keyword>
<reference evidence="13" key="1">
    <citation type="submission" date="2022-11" db="EMBL/GenBank/DDBJ databases">
        <title>Centuries of genome instability and evolution in soft-shell clam transmissible cancer (bioRxiv).</title>
        <authorList>
            <person name="Hart S.F.M."/>
            <person name="Yonemitsu M.A."/>
            <person name="Giersch R.M."/>
            <person name="Beal B.F."/>
            <person name="Arriagada G."/>
            <person name="Davis B.W."/>
            <person name="Ostrander E.A."/>
            <person name="Goff S.P."/>
            <person name="Metzger M.J."/>
        </authorList>
    </citation>
    <scope>NUCLEOTIDE SEQUENCE</scope>
    <source>
        <strain evidence="13">MELC-2E11</strain>
        <tissue evidence="13">Siphon/mantle</tissue>
    </source>
</reference>
<evidence type="ECO:0000256" key="5">
    <source>
        <dbReference type="ARBA" id="ARBA00022692"/>
    </source>
</evidence>
<evidence type="ECO:0000256" key="6">
    <source>
        <dbReference type="ARBA" id="ARBA00022753"/>
    </source>
</evidence>
<evidence type="ECO:0000313" key="14">
    <source>
        <dbReference type="Proteomes" id="UP001164746"/>
    </source>
</evidence>
<evidence type="ECO:0000256" key="1">
    <source>
        <dbReference type="ARBA" id="ARBA00001261"/>
    </source>
</evidence>
<feature type="transmembrane region" description="Helical" evidence="11">
    <location>
        <begin position="168"/>
        <end position="186"/>
    </location>
</feature>
<dbReference type="InterPro" id="IPR019178">
    <property type="entry name" value="PtdIns-P2-Ptase"/>
</dbReference>
<dbReference type="Proteomes" id="UP001164746">
    <property type="component" value="Chromosome 11"/>
</dbReference>
<evidence type="ECO:0000256" key="2">
    <source>
        <dbReference type="ARBA" id="ARBA00004107"/>
    </source>
</evidence>
<evidence type="ECO:0000256" key="9">
    <source>
        <dbReference type="ARBA" id="ARBA00023136"/>
    </source>
</evidence>
<dbReference type="EMBL" id="CP111022">
    <property type="protein sequence ID" value="WAR18793.1"/>
    <property type="molecule type" value="Genomic_DNA"/>
</dbReference>
<evidence type="ECO:0000313" key="13">
    <source>
        <dbReference type="EMBL" id="WAR18793.1"/>
    </source>
</evidence>
<gene>
    <name evidence="13" type="ORF">MAR_000631</name>
</gene>
<keyword evidence="7 11" id="KW-0378">Hydrolase</keyword>
<evidence type="ECO:0000256" key="12">
    <source>
        <dbReference type="SAM" id="MobiDB-lite"/>
    </source>
</evidence>
<feature type="compositionally biased region" description="Pro residues" evidence="12">
    <location>
        <begin position="48"/>
        <end position="81"/>
    </location>
</feature>
<evidence type="ECO:0000256" key="4">
    <source>
        <dbReference type="ARBA" id="ARBA00012936"/>
    </source>
</evidence>
<sequence>MADQEGERTPLLLENSSDPPPEYTQYPAEDDGQPRQPSAPTIGGPQSAPYPGPPTPYLPGPPPQQVTVPPIGPDELPPPYTPMGAPGSSLSINCKVCQNIVCIDGKQHQNVVKCDVCKEATPIKAPPPGKNKRIITLGGGGMVQTGIRAPNTNRVQSCVVSNFIRRRVLVYVILGLVFLGGGIGVTKTGKSDW</sequence>
<keyword evidence="9 11" id="KW-0472">Membrane</keyword>
<dbReference type="PANTHER" id="PTHR21014:SF6">
    <property type="entry name" value="PHOSPHATIDYLINOSITOL-4,5-BISPHOSPHATE 4-PHOSPHATASE"/>
    <property type="match status" value="1"/>
</dbReference>
<keyword evidence="14" id="KW-1185">Reference proteome</keyword>
<comment type="catalytic activity">
    <reaction evidence="1 11">
        <text>a 1,2-diacyl-sn-glycero-3-phospho-(1D-myo-inositol-4,5-bisphosphate) + H2O = a 1,2-diacyl-sn-glycero-3-phospho-(1D-myo-inositol-5-phosphate) + phosphate</text>
        <dbReference type="Rhea" id="RHEA:25674"/>
        <dbReference type="ChEBI" id="CHEBI:15377"/>
        <dbReference type="ChEBI" id="CHEBI:43474"/>
        <dbReference type="ChEBI" id="CHEBI:57795"/>
        <dbReference type="ChEBI" id="CHEBI:58456"/>
        <dbReference type="EC" id="3.1.3.78"/>
    </reaction>
</comment>
<keyword evidence="10 11" id="KW-0458">Lysosome</keyword>